<dbReference type="AlphaFoldDB" id="A0A1D1V2B6"/>
<keyword evidence="4" id="KW-1185">Reference proteome</keyword>
<dbReference type="Pfam" id="PF08318">
    <property type="entry name" value="COG4_m"/>
    <property type="match status" value="1"/>
</dbReference>
<dbReference type="Gene3D" id="1.20.58.1970">
    <property type="match status" value="1"/>
</dbReference>
<dbReference type="PANTHER" id="PTHR24016:SF0">
    <property type="entry name" value="CONSERVED OLIGOMERIC GOLGI COMPLEX SUBUNIT 4"/>
    <property type="match status" value="1"/>
</dbReference>
<feature type="domain" description="COG4 transport protein middle alpha-helical bundle" evidence="1">
    <location>
        <begin position="1"/>
        <end position="85"/>
    </location>
</feature>
<dbReference type="GO" id="GO:0017119">
    <property type="term" value="C:Golgi transport complex"/>
    <property type="evidence" value="ECO:0007669"/>
    <property type="project" value="TreeGrafter"/>
</dbReference>
<dbReference type="InterPro" id="IPR013167">
    <property type="entry name" value="COG4_M"/>
</dbReference>
<dbReference type="STRING" id="947166.A0A1D1V2B6"/>
<evidence type="ECO:0000313" key="4">
    <source>
        <dbReference type="Proteomes" id="UP000186922"/>
    </source>
</evidence>
<feature type="domain" description="Conserved oligomeric Golgi complex subunit 4 C-terminal" evidence="2">
    <location>
        <begin position="123"/>
        <end position="345"/>
    </location>
</feature>
<comment type="caution">
    <text evidence="3">The sequence shown here is derived from an EMBL/GenBank/DDBJ whole genome shotgun (WGS) entry which is preliminary data.</text>
</comment>
<accession>A0A1D1V2B6</accession>
<dbReference type="PANTHER" id="PTHR24016">
    <property type="entry name" value="CONSERVED OLIGOMERIC GOLGI COMPLEX SUBUNIT 4"/>
    <property type="match status" value="1"/>
</dbReference>
<proteinExistence type="predicted"/>
<evidence type="ECO:0000259" key="2">
    <source>
        <dbReference type="Pfam" id="PF20662"/>
    </source>
</evidence>
<dbReference type="Pfam" id="PF20662">
    <property type="entry name" value="COG4_C"/>
    <property type="match status" value="1"/>
</dbReference>
<dbReference type="GO" id="GO:0006890">
    <property type="term" value="P:retrograde vesicle-mediated transport, Golgi to endoplasmic reticulum"/>
    <property type="evidence" value="ECO:0007669"/>
    <property type="project" value="TreeGrafter"/>
</dbReference>
<sequence>MQELIGDYITIEEYYMRQSVKKAISMEQIEENSMTSSMVDDVFFVVRKSVRRALSSTSVDGICAILNHAISVLQEDFATVLHEKLKGNSYVVYTIDLSQAYYSMIGTSAPVDMDLYDKNRKAFLANLNDADVSVDYLRTLAENLERETDATLPEILDLEKEKIRSTLAELSQAAHAFRVVVDSGISQLHAAILKPRIKPLVDAFNSVNHDITEEEYAVYETTDPFVENFVFNIQTLLGLFETSLTKNNFEHLVKYVATEVAEQLEKCVVKQKYSRLGGLQVDKEIRSRLLHYLSSITGWSIRDKFARIIQIVTILNVDSLNEFLDLWNPASGISLSWRITPSEARLILALRTDFRSDEIKRLKL</sequence>
<protein>
    <submittedName>
        <fullName evidence="3">Uncharacterized protein</fullName>
    </submittedName>
</protein>
<dbReference type="InterPro" id="IPR048682">
    <property type="entry name" value="COG4"/>
</dbReference>
<organism evidence="3 4">
    <name type="scientific">Ramazzottius varieornatus</name>
    <name type="common">Water bear</name>
    <name type="synonym">Tardigrade</name>
    <dbReference type="NCBI Taxonomy" id="947166"/>
    <lineage>
        <taxon>Eukaryota</taxon>
        <taxon>Metazoa</taxon>
        <taxon>Ecdysozoa</taxon>
        <taxon>Tardigrada</taxon>
        <taxon>Eutardigrada</taxon>
        <taxon>Parachela</taxon>
        <taxon>Hypsibioidea</taxon>
        <taxon>Ramazzottiidae</taxon>
        <taxon>Ramazzottius</taxon>
    </lineage>
</organism>
<dbReference type="EMBL" id="BDGG01000003">
    <property type="protein sequence ID" value="GAU95964.1"/>
    <property type="molecule type" value="Genomic_DNA"/>
</dbReference>
<dbReference type="GO" id="GO:0007030">
    <property type="term" value="P:Golgi organization"/>
    <property type="evidence" value="ECO:0007669"/>
    <property type="project" value="TreeGrafter"/>
</dbReference>
<dbReference type="InterPro" id="IPR048684">
    <property type="entry name" value="COG4_C"/>
</dbReference>
<evidence type="ECO:0000259" key="1">
    <source>
        <dbReference type="Pfam" id="PF08318"/>
    </source>
</evidence>
<dbReference type="Proteomes" id="UP000186922">
    <property type="component" value="Unassembled WGS sequence"/>
</dbReference>
<evidence type="ECO:0000313" key="3">
    <source>
        <dbReference type="EMBL" id="GAU95964.1"/>
    </source>
</evidence>
<gene>
    <name evidence="3" type="primary">RvY_07479-1</name>
    <name evidence="3" type="synonym">RvY_07479.1</name>
    <name evidence="3" type="ORF">RvY_07479</name>
</gene>
<reference evidence="3 4" key="1">
    <citation type="journal article" date="2016" name="Nat. Commun.">
        <title>Extremotolerant tardigrade genome and improved radiotolerance of human cultured cells by tardigrade-unique protein.</title>
        <authorList>
            <person name="Hashimoto T."/>
            <person name="Horikawa D.D."/>
            <person name="Saito Y."/>
            <person name="Kuwahara H."/>
            <person name="Kozuka-Hata H."/>
            <person name="Shin-I T."/>
            <person name="Minakuchi Y."/>
            <person name="Ohishi K."/>
            <person name="Motoyama A."/>
            <person name="Aizu T."/>
            <person name="Enomoto A."/>
            <person name="Kondo K."/>
            <person name="Tanaka S."/>
            <person name="Hara Y."/>
            <person name="Koshikawa S."/>
            <person name="Sagara H."/>
            <person name="Miura T."/>
            <person name="Yokobori S."/>
            <person name="Miyagawa K."/>
            <person name="Suzuki Y."/>
            <person name="Kubo T."/>
            <person name="Oyama M."/>
            <person name="Kohara Y."/>
            <person name="Fujiyama A."/>
            <person name="Arakawa K."/>
            <person name="Katayama T."/>
            <person name="Toyoda A."/>
            <person name="Kunieda T."/>
        </authorList>
    </citation>
    <scope>NUCLEOTIDE SEQUENCE [LARGE SCALE GENOMIC DNA]</scope>
    <source>
        <strain evidence="3 4">YOKOZUNA-1</strain>
    </source>
</reference>
<dbReference type="Gene3D" id="1.10.287.1060">
    <property type="entry name" value="ESAT-6-like"/>
    <property type="match status" value="1"/>
</dbReference>
<dbReference type="OrthoDB" id="47059at2759"/>
<name>A0A1D1V2B6_RAMVA</name>